<feature type="region of interest" description="Disordered" evidence="1">
    <location>
        <begin position="65"/>
        <end position="86"/>
    </location>
</feature>
<feature type="region of interest" description="Disordered" evidence="1">
    <location>
        <begin position="1"/>
        <end position="50"/>
    </location>
</feature>
<dbReference type="GeneID" id="17286028"/>
<evidence type="ECO:0008006" key="4">
    <source>
        <dbReference type="Google" id="ProtNLM"/>
    </source>
</evidence>
<dbReference type="GeneID" id="17286383"/>
<dbReference type="PaxDb" id="2903-EOD40757"/>
<evidence type="ECO:0000256" key="1">
    <source>
        <dbReference type="SAM" id="MobiDB-lite"/>
    </source>
</evidence>
<evidence type="ECO:0000313" key="2">
    <source>
        <dbReference type="EnsemblProtists" id="EOD40757"/>
    </source>
</evidence>
<accession>A0A0D3KYC2</accession>
<reference evidence="2" key="2">
    <citation type="submission" date="2024-10" db="UniProtKB">
        <authorList>
            <consortium name="EnsemblProtists"/>
        </authorList>
    </citation>
    <scope>IDENTIFICATION</scope>
</reference>
<dbReference type="KEGG" id="ehx:EMIHUDRAFT_222531"/>
<protein>
    <recommendedName>
        <fullName evidence="4">Btz domain-containing protein</fullName>
    </recommendedName>
</protein>
<dbReference type="EnsemblProtists" id="EOD40757">
    <property type="protein sequence ID" value="EOD40757"/>
    <property type="gene ID" value="EMIHUDRAFT_222531"/>
</dbReference>
<name>A0A0D3KYC2_EMIH1</name>
<dbReference type="AlphaFoldDB" id="A0A0D3KYC2"/>
<evidence type="ECO:0000313" key="3">
    <source>
        <dbReference type="Proteomes" id="UP000013827"/>
    </source>
</evidence>
<organism evidence="2 3">
    <name type="scientific">Emiliania huxleyi (strain CCMP1516)</name>
    <dbReference type="NCBI Taxonomy" id="280463"/>
    <lineage>
        <taxon>Eukaryota</taxon>
        <taxon>Haptista</taxon>
        <taxon>Haptophyta</taxon>
        <taxon>Prymnesiophyceae</taxon>
        <taxon>Isochrysidales</taxon>
        <taxon>Noelaerhabdaceae</taxon>
        <taxon>Emiliania</taxon>
    </lineage>
</organism>
<dbReference type="EnsemblProtists" id="EOD41109">
    <property type="protein sequence ID" value="EOD41109"/>
    <property type="gene ID" value="EMIHUDRAFT_250885"/>
</dbReference>
<sequence length="86" mass="9421">MVTPRFRGARRVGGEDASGGGGSTKGSFVMRDGANGSKPISNWGGNNPDPDFVARHNHLMERQHFGGDYWRSRGVNSAPRPSFYKR</sequence>
<keyword evidence="3" id="KW-1185">Reference proteome</keyword>
<dbReference type="RefSeq" id="XP_005793186.1">
    <property type="nucleotide sequence ID" value="XM_005793129.1"/>
</dbReference>
<dbReference type="HOGENOM" id="CLU_2502643_0_0_1"/>
<dbReference type="RefSeq" id="XP_005793538.1">
    <property type="nucleotide sequence ID" value="XM_005793481.1"/>
</dbReference>
<dbReference type="KEGG" id="ehx:EMIHUDRAFT_250885"/>
<dbReference type="Proteomes" id="UP000013827">
    <property type="component" value="Unassembled WGS sequence"/>
</dbReference>
<reference evidence="3" key="1">
    <citation type="journal article" date="2013" name="Nature">
        <title>Pan genome of the phytoplankton Emiliania underpins its global distribution.</title>
        <authorList>
            <person name="Read B.A."/>
            <person name="Kegel J."/>
            <person name="Klute M.J."/>
            <person name="Kuo A."/>
            <person name="Lefebvre S.C."/>
            <person name="Maumus F."/>
            <person name="Mayer C."/>
            <person name="Miller J."/>
            <person name="Monier A."/>
            <person name="Salamov A."/>
            <person name="Young J."/>
            <person name="Aguilar M."/>
            <person name="Claverie J.M."/>
            <person name="Frickenhaus S."/>
            <person name="Gonzalez K."/>
            <person name="Herman E.K."/>
            <person name="Lin Y.C."/>
            <person name="Napier J."/>
            <person name="Ogata H."/>
            <person name="Sarno A.F."/>
            <person name="Shmutz J."/>
            <person name="Schroeder D."/>
            <person name="de Vargas C."/>
            <person name="Verret F."/>
            <person name="von Dassow P."/>
            <person name="Valentin K."/>
            <person name="Van de Peer Y."/>
            <person name="Wheeler G."/>
            <person name="Dacks J.B."/>
            <person name="Delwiche C.F."/>
            <person name="Dyhrman S.T."/>
            <person name="Glockner G."/>
            <person name="John U."/>
            <person name="Richards T."/>
            <person name="Worden A.Z."/>
            <person name="Zhang X."/>
            <person name="Grigoriev I.V."/>
            <person name="Allen A.E."/>
            <person name="Bidle K."/>
            <person name="Borodovsky M."/>
            <person name="Bowler C."/>
            <person name="Brownlee C."/>
            <person name="Cock J.M."/>
            <person name="Elias M."/>
            <person name="Gladyshev V.N."/>
            <person name="Groth M."/>
            <person name="Guda C."/>
            <person name="Hadaegh A."/>
            <person name="Iglesias-Rodriguez M.D."/>
            <person name="Jenkins J."/>
            <person name="Jones B.M."/>
            <person name="Lawson T."/>
            <person name="Leese F."/>
            <person name="Lindquist E."/>
            <person name="Lobanov A."/>
            <person name="Lomsadze A."/>
            <person name="Malik S.B."/>
            <person name="Marsh M.E."/>
            <person name="Mackinder L."/>
            <person name="Mock T."/>
            <person name="Mueller-Roeber B."/>
            <person name="Pagarete A."/>
            <person name="Parker M."/>
            <person name="Probert I."/>
            <person name="Quesneville H."/>
            <person name="Raines C."/>
            <person name="Rensing S.A."/>
            <person name="Riano-Pachon D.M."/>
            <person name="Richier S."/>
            <person name="Rokitta S."/>
            <person name="Shiraiwa Y."/>
            <person name="Soanes D.M."/>
            <person name="van der Giezen M."/>
            <person name="Wahlund T.M."/>
            <person name="Williams B."/>
            <person name="Wilson W."/>
            <person name="Wolfe G."/>
            <person name="Wurch L.L."/>
        </authorList>
    </citation>
    <scope>NUCLEOTIDE SEQUENCE</scope>
</reference>
<proteinExistence type="predicted"/>